<dbReference type="SMART" id="SM00487">
    <property type="entry name" value="DEXDc"/>
    <property type="match status" value="1"/>
</dbReference>
<sequence>MYNELESIRKRLLAYIESAYHLSDPQLVGLRRELLEQPEVLCHSPFIESSARYAIGKPYGELSIPAEAEQLLSFLATKSGGKVVFPQPYEHQAQALEAVLGDDLKHTIVTTGTGSGKTETFLLPIMGRLGREAAQSPSSFKTRAVRALLLYPMNALVNDQLSRLRRLFGAPATRDWFNQHGGRPVKFGRYTSRTPFPGVIPDDTKRISQKLAGLRFFVDMERRAADGDGDAIELLDAMREMGKWPAKDIGDDPGLARWLGSGGVWKDANGNLRRAVENPDDTELLTRHEIQAAAPDLLVTNYSMLEYMMLRPIERSIFQQTRDYFVANPKERFILVLDEAHLYRGAQGTEVAMLIRRLRHRLELSTDQFQVITTSASFEDGEQAKKFAAGLTGTESSRFQWLEGTKEAKVPSSAGDAELASAMAQVSLTDLLSEDATKRFQSIVPLLSVSSRPLTPANYTIESSGSESAKARCKVTIIGMIEGGELVEETIQIANGGKRQTDNAYLTVVELDCSDSAVTISARRNEGYVECVVASDDSEPSTEKGLHFGLSRILYDILVDLGVTGRLINLTSGTPCDGDTETGDNLGAQETRKLAMRLFPQCEALQAQKVTDVLVEAASMARNKPGDTPLLAARVHRFFRGIPGIWACSDPNCSALPDSIRGQGVTGKLYVQPCRECECGSRTFELLACRNCGTAMFQAYAQSVRRPNYLWSEDVGEVDDAMDAVVPIHLCLDDPEEHASDDDDATRSREMNLETVTGRLFDQIVDSQTSRPVYIPAEAPAGNRKAGLFDKCPKCRDRFSGISNMATKGDEPFQHLVSAQLMSQPPTPGNETALQGRKLLVFSDGRQPASRLAGKLKSNSLRDAVRPLLINGLRYVANRWFDGETKRVSIEHVYLALLCGASEQGVGLRPQLKDTEQRTFYQDQDLALKLCQSKTAKRKAFEEASSQIAERTPADILISLYEVLFNPLSGVQSLALGCLVPVVSDYLQETLDQLPAPEQPDSIESDEDRRRGLLEFWLLRMARERAIRLPGTPGEWIGNKDSGIRLRVSGGKFEKLMKPRVGNAFYKEQLAGGQQGGGPWNRFFQERLGTSGRADGFLVDPKRLAVDLSFIDWVRCEVCTFAIPNHPFYLGVCPECSSTDSLRALFKQNKTLDNVFMTRKGFYRKDVDQNTSDLRPFVAEEHTAAIGAIDAQDAFSRAEWHEMRFQDLDVLGPGDEPGGIVDVLSCTTTMEVGIDIGSLTAVSLRNVPPNRSNYQQRAGRAGRRGSSLSTVITYADQGTHDQRYFKRPAEMISGPVTDPVLNLENSEIVRRHGYALLLSMFQLERIRDDQQSAATSNIFSSLGRVDDFRTGDEEAFSFRGLQAWLAAKETEIAAAIRSIVPEEYLQSTESDDINEIPARLLARLTEINCDYKPPETEESPEERNESAFSWSDDDEDFGDDDPDASIKSSSDSDTDTDVSESPEAGRQTLNLLDRLFETATLPSYAFPTDVVSMTVFDRNRSTAHRSVIKYAPQRGLDQALSSYAPGREVFIDGKRHYSFALYSPMRGERDKAWEKRMLYFECDRCGYAKLEEHGGEHYEREVLDCPSCNEPGGLGPAIYWIVPPGFAHPADMDEELAVDQPPDYTRPTQAKLNAPFREGDSIGQTSSFGERSFTVWTKKEELFLTNRGSEDLKNRGFVYCLRCGRIEPKGWHDQERSYLNNRANHPKPYPNHRDRPTCTGFTQIVSLGTKFISDVSLFRFQMGGDVLLPPGSTLAKISLTTVAQALAICASDKLEIDRSNIGAEYRAAQTDKGRSGAEVDVYLYDTTPGGAGFVKAAVNDPEAILRQAIDLLDGCDCESSCYKCLRSYGNRFLHQDLDRELGSALLKHVLGQQERPRLDKKTEAQLLKTIAVDLRDMDHEVVQNDGCLIITSMGDRQIVLSHSLMPRLPATSEAEAAYAAGRNNAAPIDHLRVKRALPSAIDMCVTTVGSRPSPDAPLPAGLERSDTGIKMYRFDSLSKESEESIASADIAIPGFDPSSVFLLEIDGSQLEKAKFKVDGKDVALASGAVIAFERVTEAASQDLHDQRLRLVRSSENAFKATRARATLAMCKWAEFDGRISVRLQYQSTSAKATPQKVAPESLTVIGRPLGIVRRGVFYPVKLP</sequence>
<dbReference type="EMBL" id="SJPJ01000001">
    <property type="protein sequence ID" value="TWT80639.1"/>
    <property type="molecule type" value="Genomic_DNA"/>
</dbReference>
<organism evidence="6 7">
    <name type="scientific">Novipirellula herctigrandis</name>
    <dbReference type="NCBI Taxonomy" id="2527986"/>
    <lineage>
        <taxon>Bacteria</taxon>
        <taxon>Pseudomonadati</taxon>
        <taxon>Planctomycetota</taxon>
        <taxon>Planctomycetia</taxon>
        <taxon>Pirellulales</taxon>
        <taxon>Pirellulaceae</taxon>
        <taxon>Novipirellula</taxon>
    </lineage>
</organism>
<evidence type="ECO:0000313" key="7">
    <source>
        <dbReference type="Proteomes" id="UP000315010"/>
    </source>
</evidence>
<feature type="domain" description="Helicase ATP-binding" evidence="4">
    <location>
        <begin position="98"/>
        <end position="396"/>
    </location>
</feature>
<dbReference type="EC" id="3.6.4.13" evidence="6"/>
<evidence type="ECO:0000256" key="3">
    <source>
        <dbReference type="SAM" id="MobiDB-lite"/>
    </source>
</evidence>
<feature type="domain" description="Helicase C-terminal" evidence="5">
    <location>
        <begin position="1137"/>
        <end position="1307"/>
    </location>
</feature>
<dbReference type="OrthoDB" id="9774462at2"/>
<dbReference type="Proteomes" id="UP000315010">
    <property type="component" value="Unassembled WGS sequence"/>
</dbReference>
<name>A0A5C5YZZ5_9BACT</name>
<dbReference type="GO" id="GO:0006289">
    <property type="term" value="P:nucleotide-excision repair"/>
    <property type="evidence" value="ECO:0007669"/>
    <property type="project" value="TreeGrafter"/>
</dbReference>
<dbReference type="SMART" id="SM00490">
    <property type="entry name" value="HELICc"/>
    <property type="match status" value="1"/>
</dbReference>
<dbReference type="SUPFAM" id="SSF52540">
    <property type="entry name" value="P-loop containing nucleoside triphosphate hydrolases"/>
    <property type="match status" value="2"/>
</dbReference>
<dbReference type="PROSITE" id="PS51192">
    <property type="entry name" value="HELICASE_ATP_BIND_1"/>
    <property type="match status" value="1"/>
</dbReference>
<dbReference type="InterPro" id="IPR027417">
    <property type="entry name" value="P-loop_NTPase"/>
</dbReference>
<keyword evidence="6" id="KW-0347">Helicase</keyword>
<evidence type="ECO:0000313" key="6">
    <source>
        <dbReference type="EMBL" id="TWT80639.1"/>
    </source>
</evidence>
<feature type="region of interest" description="Disordered" evidence="3">
    <location>
        <begin position="1411"/>
        <end position="1466"/>
    </location>
</feature>
<evidence type="ECO:0000259" key="4">
    <source>
        <dbReference type="PROSITE" id="PS51192"/>
    </source>
</evidence>
<evidence type="ECO:0000256" key="1">
    <source>
        <dbReference type="ARBA" id="ARBA00022741"/>
    </source>
</evidence>
<dbReference type="PROSITE" id="PS51194">
    <property type="entry name" value="HELICASE_CTER"/>
    <property type="match status" value="1"/>
</dbReference>
<dbReference type="PANTHER" id="PTHR47957:SF3">
    <property type="entry name" value="ATP-DEPENDENT HELICASE HRQ1"/>
    <property type="match status" value="1"/>
</dbReference>
<evidence type="ECO:0000259" key="5">
    <source>
        <dbReference type="PROSITE" id="PS51194"/>
    </source>
</evidence>
<keyword evidence="1" id="KW-0547">Nucleotide-binding</keyword>
<keyword evidence="7" id="KW-1185">Reference proteome</keyword>
<feature type="compositionally biased region" description="Acidic residues" evidence="3">
    <location>
        <begin position="1431"/>
        <end position="1443"/>
    </location>
</feature>
<dbReference type="GO" id="GO:0003676">
    <property type="term" value="F:nucleic acid binding"/>
    <property type="evidence" value="ECO:0007669"/>
    <property type="project" value="InterPro"/>
</dbReference>
<dbReference type="GO" id="GO:0016787">
    <property type="term" value="F:hydrolase activity"/>
    <property type="evidence" value="ECO:0007669"/>
    <property type="project" value="UniProtKB-KW"/>
</dbReference>
<dbReference type="Pfam" id="PF09369">
    <property type="entry name" value="MZB"/>
    <property type="match status" value="1"/>
</dbReference>
<protein>
    <submittedName>
        <fullName evidence="6">ATP-dependent RNA helicase RhlE</fullName>
        <ecNumber evidence="6">3.6.4.13</ecNumber>
    </submittedName>
</protein>
<dbReference type="InterPro" id="IPR018973">
    <property type="entry name" value="MZB"/>
</dbReference>
<dbReference type="Pfam" id="PF00270">
    <property type="entry name" value="DEAD"/>
    <property type="match status" value="1"/>
</dbReference>
<keyword evidence="6" id="KW-0378">Hydrolase</keyword>
<dbReference type="GO" id="GO:0036297">
    <property type="term" value="P:interstrand cross-link repair"/>
    <property type="evidence" value="ECO:0007669"/>
    <property type="project" value="TreeGrafter"/>
</dbReference>
<dbReference type="InterPro" id="IPR001650">
    <property type="entry name" value="Helicase_C-like"/>
</dbReference>
<dbReference type="Pfam" id="PF00271">
    <property type="entry name" value="Helicase_C"/>
    <property type="match status" value="1"/>
</dbReference>
<dbReference type="GO" id="GO:0005524">
    <property type="term" value="F:ATP binding"/>
    <property type="evidence" value="ECO:0007669"/>
    <property type="project" value="UniProtKB-KW"/>
</dbReference>
<dbReference type="Gene3D" id="3.40.50.300">
    <property type="entry name" value="P-loop containing nucleotide triphosphate hydrolases"/>
    <property type="match status" value="3"/>
</dbReference>
<reference evidence="6 7" key="1">
    <citation type="submission" date="2019-02" db="EMBL/GenBank/DDBJ databases">
        <title>Deep-cultivation of Planctomycetes and their phenomic and genomic characterization uncovers novel biology.</title>
        <authorList>
            <person name="Wiegand S."/>
            <person name="Jogler M."/>
            <person name="Boedeker C."/>
            <person name="Pinto D."/>
            <person name="Vollmers J."/>
            <person name="Rivas-Marin E."/>
            <person name="Kohn T."/>
            <person name="Peeters S.H."/>
            <person name="Heuer A."/>
            <person name="Rast P."/>
            <person name="Oberbeckmann S."/>
            <person name="Bunk B."/>
            <person name="Jeske O."/>
            <person name="Meyerdierks A."/>
            <person name="Storesund J.E."/>
            <person name="Kallscheuer N."/>
            <person name="Luecker S."/>
            <person name="Lage O.M."/>
            <person name="Pohl T."/>
            <person name="Merkel B.J."/>
            <person name="Hornburger P."/>
            <person name="Mueller R.-W."/>
            <person name="Bruemmer F."/>
            <person name="Labrenz M."/>
            <person name="Spormann A.M."/>
            <person name="Op Den Camp H."/>
            <person name="Overmann J."/>
            <person name="Amann R."/>
            <person name="Jetten M.S.M."/>
            <person name="Mascher T."/>
            <person name="Medema M.H."/>
            <person name="Devos D.P."/>
            <person name="Kaster A.-K."/>
            <person name="Ovreas L."/>
            <person name="Rohde M."/>
            <person name="Galperin M.Y."/>
            <person name="Jogler C."/>
        </authorList>
    </citation>
    <scope>NUCLEOTIDE SEQUENCE [LARGE SCALE GENOMIC DNA]</scope>
    <source>
        <strain evidence="6 7">CA13</strain>
    </source>
</reference>
<dbReference type="InterPro" id="IPR011545">
    <property type="entry name" value="DEAD/DEAH_box_helicase_dom"/>
</dbReference>
<dbReference type="InterPro" id="IPR014001">
    <property type="entry name" value="Helicase_ATP-bd"/>
</dbReference>
<keyword evidence="2" id="KW-0067">ATP-binding</keyword>
<evidence type="ECO:0000256" key="2">
    <source>
        <dbReference type="ARBA" id="ARBA00022840"/>
    </source>
</evidence>
<proteinExistence type="predicted"/>
<accession>A0A5C5YZZ5</accession>
<gene>
    <name evidence="6" type="primary">rhlE_1</name>
    <name evidence="6" type="ORF">CA13_20840</name>
</gene>
<comment type="caution">
    <text evidence="6">The sequence shown here is derived from an EMBL/GenBank/DDBJ whole genome shotgun (WGS) entry which is preliminary data.</text>
</comment>
<dbReference type="PANTHER" id="PTHR47957">
    <property type="entry name" value="ATP-DEPENDENT HELICASE HRQ1"/>
    <property type="match status" value="1"/>
</dbReference>
<dbReference type="GO" id="GO:0003724">
    <property type="term" value="F:RNA helicase activity"/>
    <property type="evidence" value="ECO:0007669"/>
    <property type="project" value="UniProtKB-EC"/>
</dbReference>
<dbReference type="RefSeq" id="WP_146395807.1">
    <property type="nucleotide sequence ID" value="NZ_SJPJ01000001.1"/>
</dbReference>
<dbReference type="GO" id="GO:0043138">
    <property type="term" value="F:3'-5' DNA helicase activity"/>
    <property type="evidence" value="ECO:0007669"/>
    <property type="project" value="TreeGrafter"/>
</dbReference>